<protein>
    <submittedName>
        <fullName evidence="14">Nectin-3-like</fullName>
    </submittedName>
</protein>
<dbReference type="GeneTree" id="ENSGT00940000164822"/>
<dbReference type="InterPro" id="IPR013162">
    <property type="entry name" value="CD80_C2-set"/>
</dbReference>
<dbReference type="InterPro" id="IPR036179">
    <property type="entry name" value="Ig-like_dom_sf"/>
</dbReference>
<dbReference type="Pfam" id="PF07686">
    <property type="entry name" value="V-set"/>
    <property type="match status" value="1"/>
</dbReference>
<dbReference type="PANTHER" id="PTHR23277">
    <property type="entry name" value="NECTIN-RELATED"/>
    <property type="match status" value="1"/>
</dbReference>
<dbReference type="Gene3D" id="2.60.40.10">
    <property type="entry name" value="Immunoglobulins"/>
    <property type="match status" value="3"/>
</dbReference>
<feature type="chain" id="PRO_5034843753" evidence="12">
    <location>
        <begin position="34"/>
        <end position="366"/>
    </location>
</feature>
<comment type="subcellular location">
    <subcellularLocation>
        <location evidence="1">Membrane</location>
        <topology evidence="1">Single-pass membrane protein</topology>
    </subcellularLocation>
</comment>
<evidence type="ECO:0000256" key="9">
    <source>
        <dbReference type="ARBA" id="ARBA00023157"/>
    </source>
</evidence>
<name>A0A8C4RXC3_ERPCA</name>
<accession>A0A8C4RXC3</accession>
<reference evidence="14" key="2">
    <citation type="submission" date="2025-08" db="UniProtKB">
        <authorList>
            <consortium name="Ensembl"/>
        </authorList>
    </citation>
    <scope>IDENTIFICATION</scope>
</reference>
<dbReference type="InterPro" id="IPR051427">
    <property type="entry name" value="Nectin/Nectin-like"/>
</dbReference>
<dbReference type="Proteomes" id="UP000694620">
    <property type="component" value="Chromosome 4"/>
</dbReference>
<dbReference type="PROSITE" id="PS50835">
    <property type="entry name" value="IG_LIKE"/>
    <property type="match status" value="1"/>
</dbReference>
<keyword evidence="5" id="KW-0677">Repeat</keyword>
<keyword evidence="8 11" id="KW-0472">Membrane</keyword>
<dbReference type="SMART" id="SM00409">
    <property type="entry name" value="IG"/>
    <property type="match status" value="2"/>
</dbReference>
<dbReference type="PANTHER" id="PTHR23277:SF106">
    <property type="entry name" value="NECTIN-1 ISOFORM X1-RELATED"/>
    <property type="match status" value="1"/>
</dbReference>
<dbReference type="Ensembl" id="ENSECRT00000008763.1">
    <property type="protein sequence ID" value="ENSECRP00000008618.1"/>
    <property type="gene ID" value="ENSECRG00000005778.1"/>
</dbReference>
<evidence type="ECO:0000256" key="4">
    <source>
        <dbReference type="ARBA" id="ARBA00022729"/>
    </source>
</evidence>
<evidence type="ECO:0000256" key="2">
    <source>
        <dbReference type="ARBA" id="ARBA00007810"/>
    </source>
</evidence>
<dbReference type="InterPro" id="IPR013106">
    <property type="entry name" value="Ig_V-set"/>
</dbReference>
<dbReference type="GO" id="GO:0016020">
    <property type="term" value="C:membrane"/>
    <property type="evidence" value="ECO:0007669"/>
    <property type="project" value="UniProtKB-SubCell"/>
</dbReference>
<evidence type="ECO:0000256" key="12">
    <source>
        <dbReference type="SAM" id="SignalP"/>
    </source>
</evidence>
<keyword evidence="6" id="KW-0130">Cell adhesion</keyword>
<keyword evidence="4 12" id="KW-0732">Signal</keyword>
<dbReference type="InterPro" id="IPR013783">
    <property type="entry name" value="Ig-like_fold"/>
</dbReference>
<evidence type="ECO:0000256" key="1">
    <source>
        <dbReference type="ARBA" id="ARBA00004167"/>
    </source>
</evidence>
<dbReference type="GeneID" id="114650875"/>
<dbReference type="GO" id="GO:0007156">
    <property type="term" value="P:homophilic cell adhesion via plasma membrane adhesion molecules"/>
    <property type="evidence" value="ECO:0007669"/>
    <property type="project" value="TreeGrafter"/>
</dbReference>
<keyword evidence="3 11" id="KW-0812">Transmembrane</keyword>
<evidence type="ECO:0000256" key="11">
    <source>
        <dbReference type="SAM" id="Phobius"/>
    </source>
</evidence>
<feature type="domain" description="Ig-like" evidence="13">
    <location>
        <begin position="245"/>
        <end position="314"/>
    </location>
</feature>
<keyword evidence="9" id="KW-1015">Disulfide bond</keyword>
<dbReference type="Pfam" id="PF08205">
    <property type="entry name" value="C2-set_2"/>
    <property type="match status" value="1"/>
</dbReference>
<reference evidence="14" key="1">
    <citation type="submission" date="2021-06" db="EMBL/GenBank/DDBJ databases">
        <authorList>
            <consortium name="Wellcome Sanger Institute Data Sharing"/>
        </authorList>
    </citation>
    <scope>NUCLEOTIDE SEQUENCE [LARGE SCALE GENOMIC DNA]</scope>
</reference>
<feature type="transmembrane region" description="Helical" evidence="11">
    <location>
        <begin position="337"/>
        <end position="356"/>
    </location>
</feature>
<evidence type="ECO:0000313" key="15">
    <source>
        <dbReference type="Proteomes" id="UP000694620"/>
    </source>
</evidence>
<evidence type="ECO:0000256" key="8">
    <source>
        <dbReference type="ARBA" id="ARBA00023136"/>
    </source>
</evidence>
<organism evidence="14 15">
    <name type="scientific">Erpetoichthys calabaricus</name>
    <name type="common">Rope fish</name>
    <name type="synonym">Calamoichthys calabaricus</name>
    <dbReference type="NCBI Taxonomy" id="27687"/>
    <lineage>
        <taxon>Eukaryota</taxon>
        <taxon>Metazoa</taxon>
        <taxon>Chordata</taxon>
        <taxon>Craniata</taxon>
        <taxon>Vertebrata</taxon>
        <taxon>Euteleostomi</taxon>
        <taxon>Actinopterygii</taxon>
        <taxon>Polypteriformes</taxon>
        <taxon>Polypteridae</taxon>
        <taxon>Erpetoichthys</taxon>
    </lineage>
</organism>
<proteinExistence type="inferred from homology"/>
<evidence type="ECO:0000313" key="14">
    <source>
        <dbReference type="Ensembl" id="ENSECRP00000008618.1"/>
    </source>
</evidence>
<dbReference type="GO" id="GO:0007157">
    <property type="term" value="P:heterophilic cell-cell adhesion via plasma membrane cell adhesion molecules"/>
    <property type="evidence" value="ECO:0007669"/>
    <property type="project" value="TreeGrafter"/>
</dbReference>
<evidence type="ECO:0000256" key="5">
    <source>
        <dbReference type="ARBA" id="ARBA00022737"/>
    </source>
</evidence>
<evidence type="ECO:0000256" key="7">
    <source>
        <dbReference type="ARBA" id="ARBA00022989"/>
    </source>
</evidence>
<dbReference type="SUPFAM" id="SSF48726">
    <property type="entry name" value="Immunoglobulin"/>
    <property type="match status" value="3"/>
</dbReference>
<comment type="similarity">
    <text evidence="2">Belongs to the nectin family.</text>
</comment>
<evidence type="ECO:0000256" key="10">
    <source>
        <dbReference type="ARBA" id="ARBA00023180"/>
    </source>
</evidence>
<keyword evidence="10" id="KW-0325">Glycoprotein</keyword>
<dbReference type="RefSeq" id="XP_028656617.1">
    <property type="nucleotide sequence ID" value="XM_028800784.2"/>
</dbReference>
<dbReference type="InterPro" id="IPR003599">
    <property type="entry name" value="Ig_sub"/>
</dbReference>
<dbReference type="InterPro" id="IPR007110">
    <property type="entry name" value="Ig-like_dom"/>
</dbReference>
<reference evidence="14" key="3">
    <citation type="submission" date="2025-09" db="UniProtKB">
        <authorList>
            <consortium name="Ensembl"/>
        </authorList>
    </citation>
    <scope>IDENTIFICATION</scope>
</reference>
<evidence type="ECO:0000259" key="13">
    <source>
        <dbReference type="PROSITE" id="PS50835"/>
    </source>
</evidence>
<gene>
    <name evidence="14" type="primary">LOC114650875</name>
</gene>
<dbReference type="AlphaFoldDB" id="A0A8C4RXC3"/>
<sequence length="366" mass="41020">MQNWVYWHSSLPLPSKYMYSILLFLLLLLRVNGTRVVSEPVSVKSGKNVTINCKLVDTSEVIQQISLQKYTSGKWENFFVISQDGAGKALNEFGKRFSFIGKEQRHASILLQKTSLLDDGEYKCIFTIFPSGTFEDVFRITVYVQPSVTVQSEDIPEDVTTEGVIAVCTAVNGKLKPDMSWIATFEHRVEMNFVVHSNGSSTVQSQLFAVPSRMLNQVEVFCVVEQPVLATKMNTTVNLSITYAPIVTVRIAESESDKMVILCEADANPAAEKFVWKKESDIIGFDNVTSEENRHLTLMLANEGNKQYFCKATNVRGTGVGTFYLKSAPVHRINTAGIIPLLIIILVMGICLWLLVKKRNWKLSQA</sequence>
<evidence type="ECO:0000256" key="6">
    <source>
        <dbReference type="ARBA" id="ARBA00022889"/>
    </source>
</evidence>
<feature type="signal peptide" evidence="12">
    <location>
        <begin position="1"/>
        <end position="33"/>
    </location>
</feature>
<evidence type="ECO:0000256" key="3">
    <source>
        <dbReference type="ARBA" id="ARBA00022692"/>
    </source>
</evidence>
<keyword evidence="7 11" id="KW-1133">Transmembrane helix</keyword>
<keyword evidence="15" id="KW-1185">Reference proteome</keyword>
<dbReference type="GO" id="GO:0005912">
    <property type="term" value="C:adherens junction"/>
    <property type="evidence" value="ECO:0007669"/>
    <property type="project" value="TreeGrafter"/>
</dbReference>